<dbReference type="InterPro" id="IPR036590">
    <property type="entry name" value="SRAP-like"/>
</dbReference>
<evidence type="ECO:0000313" key="10">
    <source>
        <dbReference type="Proteomes" id="UP000316252"/>
    </source>
</evidence>
<dbReference type="SUPFAM" id="SSF143081">
    <property type="entry name" value="BB1717-like"/>
    <property type="match status" value="1"/>
</dbReference>
<dbReference type="EC" id="3.4.-.-" evidence="8"/>
<comment type="similarity">
    <text evidence="1 8">Belongs to the SOS response-associated peptidase family.</text>
</comment>
<dbReference type="GO" id="GO:0106300">
    <property type="term" value="P:protein-DNA covalent cross-linking repair"/>
    <property type="evidence" value="ECO:0007669"/>
    <property type="project" value="InterPro"/>
</dbReference>
<dbReference type="PANTHER" id="PTHR13604">
    <property type="entry name" value="DC12-RELATED"/>
    <property type="match status" value="1"/>
</dbReference>
<evidence type="ECO:0000256" key="7">
    <source>
        <dbReference type="ARBA" id="ARBA00023239"/>
    </source>
</evidence>
<dbReference type="GO" id="GO:0006508">
    <property type="term" value="P:proteolysis"/>
    <property type="evidence" value="ECO:0007669"/>
    <property type="project" value="UniProtKB-KW"/>
</dbReference>
<evidence type="ECO:0000313" key="9">
    <source>
        <dbReference type="EMBL" id="TPW77566.1"/>
    </source>
</evidence>
<dbReference type="GO" id="GO:0003697">
    <property type="term" value="F:single-stranded DNA binding"/>
    <property type="evidence" value="ECO:0007669"/>
    <property type="project" value="InterPro"/>
</dbReference>
<keyword evidence="6" id="KW-0238">DNA-binding</keyword>
<dbReference type="OrthoDB" id="9782620at2"/>
<dbReference type="GO" id="GO:0008233">
    <property type="term" value="F:peptidase activity"/>
    <property type="evidence" value="ECO:0007669"/>
    <property type="project" value="UniProtKB-KW"/>
</dbReference>
<keyword evidence="5" id="KW-0190">Covalent protein-DNA linkage</keyword>
<dbReference type="EMBL" id="VHQG01000001">
    <property type="protein sequence ID" value="TPW77566.1"/>
    <property type="molecule type" value="Genomic_DNA"/>
</dbReference>
<keyword evidence="4 8" id="KW-0378">Hydrolase</keyword>
<dbReference type="Proteomes" id="UP000316252">
    <property type="component" value="Unassembled WGS sequence"/>
</dbReference>
<accession>A0A506Y4Q0</accession>
<keyword evidence="10" id="KW-1185">Reference proteome</keyword>
<evidence type="ECO:0000256" key="4">
    <source>
        <dbReference type="ARBA" id="ARBA00022801"/>
    </source>
</evidence>
<evidence type="ECO:0000256" key="8">
    <source>
        <dbReference type="RuleBase" id="RU364100"/>
    </source>
</evidence>
<evidence type="ECO:0000256" key="5">
    <source>
        <dbReference type="ARBA" id="ARBA00023124"/>
    </source>
</evidence>
<keyword evidence="3" id="KW-0227">DNA damage</keyword>
<protein>
    <recommendedName>
        <fullName evidence="8">Abasic site processing protein</fullName>
        <ecNumber evidence="8">3.4.-.-</ecNumber>
    </recommendedName>
</protein>
<dbReference type="PANTHER" id="PTHR13604:SF0">
    <property type="entry name" value="ABASIC SITE PROCESSING PROTEIN HMCES"/>
    <property type="match status" value="1"/>
</dbReference>
<proteinExistence type="inferred from homology"/>
<organism evidence="9 10">
    <name type="scientific">Schumannella soli</name>
    <dbReference type="NCBI Taxonomy" id="2590779"/>
    <lineage>
        <taxon>Bacteria</taxon>
        <taxon>Bacillati</taxon>
        <taxon>Actinomycetota</taxon>
        <taxon>Actinomycetes</taxon>
        <taxon>Micrococcales</taxon>
        <taxon>Microbacteriaceae</taxon>
        <taxon>Schumannella</taxon>
    </lineage>
</organism>
<dbReference type="RefSeq" id="WP_141162094.1">
    <property type="nucleotide sequence ID" value="NZ_VHQG01000001.1"/>
</dbReference>
<keyword evidence="7" id="KW-0456">Lyase</keyword>
<dbReference type="Gene3D" id="3.90.1680.10">
    <property type="entry name" value="SOS response associated peptidase-like"/>
    <property type="match status" value="1"/>
</dbReference>
<dbReference type="InterPro" id="IPR003738">
    <property type="entry name" value="SRAP"/>
</dbReference>
<dbReference type="GO" id="GO:0016829">
    <property type="term" value="F:lyase activity"/>
    <property type="evidence" value="ECO:0007669"/>
    <property type="project" value="UniProtKB-KW"/>
</dbReference>
<dbReference type="Pfam" id="PF02586">
    <property type="entry name" value="SRAP"/>
    <property type="match status" value="1"/>
</dbReference>
<evidence type="ECO:0000256" key="6">
    <source>
        <dbReference type="ARBA" id="ARBA00023125"/>
    </source>
</evidence>
<evidence type="ECO:0000256" key="2">
    <source>
        <dbReference type="ARBA" id="ARBA00022670"/>
    </source>
</evidence>
<name>A0A506Y4Q0_9MICO</name>
<keyword evidence="2 8" id="KW-0645">Protease</keyword>
<gene>
    <name evidence="9" type="ORF">FJ657_02510</name>
</gene>
<comment type="caution">
    <text evidence="9">The sequence shown here is derived from an EMBL/GenBank/DDBJ whole genome shotgun (WGS) entry which is preliminary data.</text>
</comment>
<evidence type="ECO:0000256" key="3">
    <source>
        <dbReference type="ARBA" id="ARBA00022763"/>
    </source>
</evidence>
<evidence type="ECO:0000256" key="1">
    <source>
        <dbReference type="ARBA" id="ARBA00008136"/>
    </source>
</evidence>
<sequence>MCGRFAMDKETNDLIEEFVLDGNDFRDWSVSYSIAPTEAIPVVRERAHRDGQITRTVEAAAWDFHPSFITSHTRPQFNARIETVATNGMWKGAFAAHRVIVPMRGYYEWTGEKNAKTPWFIHAGAEPGTDAGAPLLAAAGLCTVRKVDGEWQLSAAIITREARDASGEVHDRMPAFVTPELRDEWLSPAKLTPGAETDALVDALLASSEQVAGTVRTHEVDRRVNNSRAVDPADRTLIDPA</sequence>
<dbReference type="AlphaFoldDB" id="A0A506Y4Q0"/>
<reference evidence="9 10" key="1">
    <citation type="submission" date="2019-06" db="EMBL/GenBank/DDBJ databases">
        <authorList>
            <person name="Li F."/>
        </authorList>
    </citation>
    <scope>NUCLEOTIDE SEQUENCE [LARGE SCALE GENOMIC DNA]</scope>
    <source>
        <strain evidence="9 10">10F1D-1</strain>
    </source>
</reference>